<dbReference type="InterPro" id="IPR020556">
    <property type="entry name" value="Amidase_CS"/>
</dbReference>
<evidence type="ECO:0000313" key="3">
    <source>
        <dbReference type="EMBL" id="MDY0882720.1"/>
    </source>
</evidence>
<dbReference type="PROSITE" id="PS00571">
    <property type="entry name" value="AMIDASES"/>
    <property type="match status" value="1"/>
</dbReference>
<feature type="domain" description="Amidase" evidence="2">
    <location>
        <begin position="28"/>
        <end position="448"/>
    </location>
</feature>
<organism evidence="3 4">
    <name type="scientific">Dongia soli</name>
    <dbReference type="NCBI Taxonomy" id="600628"/>
    <lineage>
        <taxon>Bacteria</taxon>
        <taxon>Pseudomonadati</taxon>
        <taxon>Pseudomonadota</taxon>
        <taxon>Alphaproteobacteria</taxon>
        <taxon>Rhodospirillales</taxon>
        <taxon>Dongiaceae</taxon>
        <taxon>Dongia</taxon>
    </lineage>
</organism>
<sequence>MSADLDLCYTPATELAAKIRTGQLSPVDVIDNALARIDEVNPVLKGFCFTYPDEARALAKQMAQEAKAGKFRGPLHGVPFAMKDLTPTKGKRTTLGSYAYEHWVPDYDAPIVEALNAAGGILIGKTTTPEFAYSGFTESPLWGISRNPWNPERTPGGSSGGAGVVVATGCVPIAEGSDMGGSVRIPASFCGTVGLKPSFGRIPFTILPSQFDQLSHFGPLARTIGDTCLFMQITQGPDDRDIQSLKPALDFTQPFNLDLKGMRLGLCLDFGRRVWHPEVEAAVRNAAKVLEAAGAEIEDVSLSWDINLDEDWARHWGVYLATFFGHLLPEYRDRMDPRVVAYLDAGLAMSAVEFKKIEIRRTEAWKELAPILQRCDALLCPTMAQPAVRVGRADSEFWRLDDQGNFHCLDVTSVFNFVSQCPALSVPCGWTSDNLPIGLQIVGRRFEDLGPLRIGAALEQRQPWAHRRPPV</sequence>
<evidence type="ECO:0000313" key="4">
    <source>
        <dbReference type="Proteomes" id="UP001279642"/>
    </source>
</evidence>
<accession>A0ABU5E9R3</accession>
<gene>
    <name evidence="3" type="ORF">SMD27_07690</name>
</gene>
<keyword evidence="4" id="KW-1185">Reference proteome</keyword>
<dbReference type="EMBL" id="JAXCLW010000002">
    <property type="protein sequence ID" value="MDY0882720.1"/>
    <property type="molecule type" value="Genomic_DNA"/>
</dbReference>
<dbReference type="Pfam" id="PF01425">
    <property type="entry name" value="Amidase"/>
    <property type="match status" value="1"/>
</dbReference>
<name>A0ABU5E9R3_9PROT</name>
<comment type="similarity">
    <text evidence="1">Belongs to the amidase family.</text>
</comment>
<dbReference type="InterPro" id="IPR036928">
    <property type="entry name" value="AS_sf"/>
</dbReference>
<dbReference type="RefSeq" id="WP_320507784.1">
    <property type="nucleotide sequence ID" value="NZ_JAXCLW010000002.1"/>
</dbReference>
<reference evidence="3 4" key="1">
    <citation type="journal article" date="2016" name="Antonie Van Leeuwenhoek">
        <title>Dongia soli sp. nov., isolated from soil from Dokdo, Korea.</title>
        <authorList>
            <person name="Kim D.U."/>
            <person name="Lee H."/>
            <person name="Kim H."/>
            <person name="Kim S.G."/>
            <person name="Ka J.O."/>
        </authorList>
    </citation>
    <scope>NUCLEOTIDE SEQUENCE [LARGE SCALE GENOMIC DNA]</scope>
    <source>
        <strain evidence="3 4">D78</strain>
    </source>
</reference>
<evidence type="ECO:0000259" key="2">
    <source>
        <dbReference type="Pfam" id="PF01425"/>
    </source>
</evidence>
<dbReference type="PANTHER" id="PTHR11895:SF7">
    <property type="entry name" value="GLUTAMYL-TRNA(GLN) AMIDOTRANSFERASE SUBUNIT A, MITOCHONDRIAL"/>
    <property type="match status" value="1"/>
</dbReference>
<comment type="caution">
    <text evidence="3">The sequence shown here is derived from an EMBL/GenBank/DDBJ whole genome shotgun (WGS) entry which is preliminary data.</text>
</comment>
<dbReference type="InterPro" id="IPR023631">
    <property type="entry name" value="Amidase_dom"/>
</dbReference>
<dbReference type="SUPFAM" id="SSF75304">
    <property type="entry name" value="Amidase signature (AS) enzymes"/>
    <property type="match status" value="1"/>
</dbReference>
<proteinExistence type="inferred from homology"/>
<dbReference type="Proteomes" id="UP001279642">
    <property type="component" value="Unassembled WGS sequence"/>
</dbReference>
<dbReference type="PANTHER" id="PTHR11895">
    <property type="entry name" value="TRANSAMIDASE"/>
    <property type="match status" value="1"/>
</dbReference>
<protein>
    <submittedName>
        <fullName evidence="3">Amidase</fullName>
    </submittedName>
</protein>
<dbReference type="Gene3D" id="3.90.1300.10">
    <property type="entry name" value="Amidase signature (AS) domain"/>
    <property type="match status" value="1"/>
</dbReference>
<evidence type="ECO:0000256" key="1">
    <source>
        <dbReference type="ARBA" id="ARBA00009199"/>
    </source>
</evidence>
<dbReference type="InterPro" id="IPR000120">
    <property type="entry name" value="Amidase"/>
</dbReference>